<gene>
    <name evidence="1" type="ORF">A3F84_15705</name>
</gene>
<organism evidence="1 2">
    <name type="scientific">Handelsmanbacteria sp. (strain RIFCSPLOWO2_12_FULL_64_10)</name>
    <dbReference type="NCBI Taxonomy" id="1817868"/>
    <lineage>
        <taxon>Bacteria</taxon>
        <taxon>Candidatus Handelsmaniibacteriota</taxon>
    </lineage>
</organism>
<dbReference type="Gene3D" id="3.30.530.20">
    <property type="match status" value="1"/>
</dbReference>
<dbReference type="Proteomes" id="UP000178606">
    <property type="component" value="Unassembled WGS sequence"/>
</dbReference>
<evidence type="ECO:0000313" key="1">
    <source>
        <dbReference type="EMBL" id="OGG56512.1"/>
    </source>
</evidence>
<dbReference type="InterPro" id="IPR019587">
    <property type="entry name" value="Polyketide_cyclase/dehydratase"/>
</dbReference>
<dbReference type="InterPro" id="IPR023393">
    <property type="entry name" value="START-like_dom_sf"/>
</dbReference>
<dbReference type="AlphaFoldDB" id="A0A1F6D679"/>
<dbReference type="EMBL" id="MFKF01000029">
    <property type="protein sequence ID" value="OGG56512.1"/>
    <property type="molecule type" value="Genomic_DNA"/>
</dbReference>
<comment type="caution">
    <text evidence="1">The sequence shown here is derived from an EMBL/GenBank/DDBJ whole genome shotgun (WGS) entry which is preliminary data.</text>
</comment>
<protein>
    <recommendedName>
        <fullName evidence="3">Coenzyme Q-binding protein COQ10 START domain-containing protein</fullName>
    </recommendedName>
</protein>
<proteinExistence type="predicted"/>
<accession>A0A1F6D679</accession>
<sequence>MVTAALCLALAEGCGGDITGLAADGSLTAARLDSLMALPTGVYVEARTTIQAPPESVWTVFSDFNRWRAWDPSVLRTQTTEGDALEWGLHFTQTYATRPVEVTVRNVIVRLVPGREVVWKGAVFGLHILRATAFQRTEDGQTEVVSRERMAGPLAYLFRDRLQAEAQRAAQRALNGLRAFCEAHRPAVPPPAPSQAPDTTVADTMVVKDTTAVTNDEW</sequence>
<name>A0A1F6D679_HANXR</name>
<evidence type="ECO:0000313" key="2">
    <source>
        <dbReference type="Proteomes" id="UP000178606"/>
    </source>
</evidence>
<dbReference type="Pfam" id="PF10604">
    <property type="entry name" value="Polyketide_cyc2"/>
    <property type="match status" value="1"/>
</dbReference>
<reference evidence="1 2" key="1">
    <citation type="journal article" date="2016" name="Nat. Commun.">
        <title>Thousands of microbial genomes shed light on interconnected biogeochemical processes in an aquifer system.</title>
        <authorList>
            <person name="Anantharaman K."/>
            <person name="Brown C.T."/>
            <person name="Hug L.A."/>
            <person name="Sharon I."/>
            <person name="Castelle C.J."/>
            <person name="Probst A.J."/>
            <person name="Thomas B.C."/>
            <person name="Singh A."/>
            <person name="Wilkins M.J."/>
            <person name="Karaoz U."/>
            <person name="Brodie E.L."/>
            <person name="Williams K.H."/>
            <person name="Hubbard S.S."/>
            <person name="Banfield J.F."/>
        </authorList>
    </citation>
    <scope>NUCLEOTIDE SEQUENCE [LARGE SCALE GENOMIC DNA]</scope>
    <source>
        <strain evidence="2">RIFCSPLOWO2_12_FULL_64_10</strain>
    </source>
</reference>
<evidence type="ECO:0008006" key="3">
    <source>
        <dbReference type="Google" id="ProtNLM"/>
    </source>
</evidence>
<dbReference type="SUPFAM" id="SSF55961">
    <property type="entry name" value="Bet v1-like"/>
    <property type="match status" value="1"/>
</dbReference>